<accession>A0A2A6CYA3</accession>
<dbReference type="PANTHER" id="PTHR11777:SF9">
    <property type="entry name" value="ALANINE--TRNA LIGASE, CYTOPLASMIC"/>
    <property type="match status" value="1"/>
</dbReference>
<dbReference type="Gene3D" id="3.30.930.10">
    <property type="entry name" value="Bira Bifunctional Protein, Domain 2"/>
    <property type="match status" value="1"/>
</dbReference>
<dbReference type="AlphaFoldDB" id="A0A2A6CYA3"/>
<evidence type="ECO:0000313" key="2">
    <source>
        <dbReference type="Proteomes" id="UP000005239"/>
    </source>
</evidence>
<keyword evidence="2" id="KW-1185">Reference proteome</keyword>
<dbReference type="PANTHER" id="PTHR11777">
    <property type="entry name" value="ALANYL-TRNA SYNTHETASE"/>
    <property type="match status" value="1"/>
</dbReference>
<dbReference type="InterPro" id="IPR050058">
    <property type="entry name" value="Ala-tRNA_ligase"/>
</dbReference>
<gene>
    <name evidence="1" type="primary">WBGene00282574</name>
</gene>
<name>A0A2A6CYA3_PRIPA</name>
<dbReference type="EnsemblMetazoa" id="PPA44205.1">
    <property type="protein sequence ID" value="PPA44205.1"/>
    <property type="gene ID" value="WBGene00282574"/>
</dbReference>
<dbReference type="Pfam" id="PF01411">
    <property type="entry name" value="tRNA-synt_2c"/>
    <property type="match status" value="1"/>
</dbReference>
<dbReference type="GO" id="GO:0005524">
    <property type="term" value="F:ATP binding"/>
    <property type="evidence" value="ECO:0007669"/>
    <property type="project" value="InterPro"/>
</dbReference>
<sequence length="295" mass="33360">MDEDNRNEEKVSTEYYYKLFVDLDSELEMKSTGGQMLLANRLIRRHASSIRSADETRRAFVNFFESEGHVFVPSSSVVLPQTGKIDRSRLFATSATHQFEGVLSGVESADRWPSSAHDIGKDLRDLSFHEIMANLGFNNAYGKETAIKLALKFLTEVVGLPKAMILERLLSIRQGVPVFETDIFRPIIEGMEEKMGGKYFGVADTTFRLLANLSRPIAMALADGVNPGIADDEAGVVVRKMIRRFEARREFEKRRGSMETMIPVAMSSLESAYPEIRKNWKDIESILSKEQKHKD</sequence>
<proteinExistence type="predicted"/>
<reference evidence="2" key="1">
    <citation type="journal article" date="2008" name="Nat. Genet.">
        <title>The Pristionchus pacificus genome provides a unique perspective on nematode lifestyle and parasitism.</title>
        <authorList>
            <person name="Dieterich C."/>
            <person name="Clifton S.W."/>
            <person name="Schuster L.N."/>
            <person name="Chinwalla A."/>
            <person name="Delehaunty K."/>
            <person name="Dinkelacker I."/>
            <person name="Fulton L."/>
            <person name="Fulton R."/>
            <person name="Godfrey J."/>
            <person name="Minx P."/>
            <person name="Mitreva M."/>
            <person name="Roeseler W."/>
            <person name="Tian H."/>
            <person name="Witte H."/>
            <person name="Yang S.P."/>
            <person name="Wilson R.K."/>
            <person name="Sommer R.J."/>
        </authorList>
    </citation>
    <scope>NUCLEOTIDE SEQUENCE [LARGE SCALE GENOMIC DNA]</scope>
    <source>
        <strain evidence="2">PS312</strain>
    </source>
</reference>
<accession>A0A8R1V1S3</accession>
<dbReference type="SUPFAM" id="SSF101353">
    <property type="entry name" value="Putative anticodon-binding domain of alanyl-tRNA synthetase (AlaRS)"/>
    <property type="match status" value="1"/>
</dbReference>
<dbReference type="InterPro" id="IPR045864">
    <property type="entry name" value="aa-tRNA-synth_II/BPL/LPL"/>
</dbReference>
<dbReference type="Proteomes" id="UP000005239">
    <property type="component" value="Unassembled WGS sequence"/>
</dbReference>
<evidence type="ECO:0000313" key="1">
    <source>
        <dbReference type="EnsemblMetazoa" id="PPA44205.1"/>
    </source>
</evidence>
<dbReference type="InterPro" id="IPR018162">
    <property type="entry name" value="Ala-tRNA-ligase_IIc_anticod-bd"/>
</dbReference>
<dbReference type="GO" id="GO:0005737">
    <property type="term" value="C:cytoplasm"/>
    <property type="evidence" value="ECO:0007669"/>
    <property type="project" value="InterPro"/>
</dbReference>
<dbReference type="OrthoDB" id="2423964at2759"/>
<dbReference type="SUPFAM" id="SSF55681">
    <property type="entry name" value="Class II aaRS and biotin synthetases"/>
    <property type="match status" value="1"/>
</dbReference>
<organism evidence="1 2">
    <name type="scientific">Pristionchus pacificus</name>
    <name type="common">Parasitic nematode worm</name>
    <dbReference type="NCBI Taxonomy" id="54126"/>
    <lineage>
        <taxon>Eukaryota</taxon>
        <taxon>Metazoa</taxon>
        <taxon>Ecdysozoa</taxon>
        <taxon>Nematoda</taxon>
        <taxon>Chromadorea</taxon>
        <taxon>Rhabditida</taxon>
        <taxon>Rhabditina</taxon>
        <taxon>Diplogasteromorpha</taxon>
        <taxon>Diplogasteroidea</taxon>
        <taxon>Neodiplogasteridae</taxon>
        <taxon>Pristionchus</taxon>
    </lineage>
</organism>
<protein>
    <submittedName>
        <fullName evidence="1">tRNA synthetase</fullName>
    </submittedName>
</protein>
<reference evidence="1" key="2">
    <citation type="submission" date="2022-06" db="UniProtKB">
        <authorList>
            <consortium name="EnsemblMetazoa"/>
        </authorList>
    </citation>
    <scope>IDENTIFICATION</scope>
    <source>
        <strain evidence="1">PS312</strain>
    </source>
</reference>
<dbReference type="InterPro" id="IPR018164">
    <property type="entry name" value="Ala-tRNA-synth_IIc_N"/>
</dbReference>
<dbReference type="GO" id="GO:0004813">
    <property type="term" value="F:alanine-tRNA ligase activity"/>
    <property type="evidence" value="ECO:0007669"/>
    <property type="project" value="InterPro"/>
</dbReference>
<dbReference type="GO" id="GO:0006419">
    <property type="term" value="P:alanyl-tRNA aminoacylation"/>
    <property type="evidence" value="ECO:0007669"/>
    <property type="project" value="InterPro"/>
</dbReference>